<gene>
    <name evidence="2" type="primary">Dper\GL18362</name>
    <name evidence="2" type="ORF">Dper_GL18362</name>
</gene>
<dbReference type="Proteomes" id="UP000008744">
    <property type="component" value="Unassembled WGS sequence"/>
</dbReference>
<feature type="compositionally biased region" description="Polar residues" evidence="1">
    <location>
        <begin position="39"/>
        <end position="52"/>
    </location>
</feature>
<proteinExistence type="predicted"/>
<dbReference type="HOGENOM" id="CLU_3089455_0_0_1"/>
<feature type="compositionally biased region" description="Basic and acidic residues" evidence="1">
    <location>
        <begin position="28"/>
        <end position="38"/>
    </location>
</feature>
<evidence type="ECO:0000313" key="2">
    <source>
        <dbReference type="EMBL" id="EDW36552.1"/>
    </source>
</evidence>
<keyword evidence="3" id="KW-1185">Reference proteome</keyword>
<feature type="region of interest" description="Disordered" evidence="1">
    <location>
        <begin position="26"/>
        <end position="52"/>
    </location>
</feature>
<protein>
    <submittedName>
        <fullName evidence="2">GL18362</fullName>
    </submittedName>
</protein>
<evidence type="ECO:0000256" key="1">
    <source>
        <dbReference type="SAM" id="MobiDB-lite"/>
    </source>
</evidence>
<name>B4IRG4_DROPE</name>
<reference evidence="2 3" key="1">
    <citation type="journal article" date="2007" name="Nature">
        <title>Evolution of genes and genomes on the Drosophila phylogeny.</title>
        <authorList>
            <consortium name="Drosophila 12 Genomes Consortium"/>
            <person name="Clark A.G."/>
            <person name="Eisen M.B."/>
            <person name="Smith D.R."/>
            <person name="Bergman C.M."/>
            <person name="Oliver B."/>
            <person name="Markow T.A."/>
            <person name="Kaufman T.C."/>
            <person name="Kellis M."/>
            <person name="Gelbart W."/>
            <person name="Iyer V.N."/>
            <person name="Pollard D.A."/>
            <person name="Sackton T.B."/>
            <person name="Larracuente A.M."/>
            <person name="Singh N.D."/>
            <person name="Abad J.P."/>
            <person name="Abt D.N."/>
            <person name="Adryan B."/>
            <person name="Aguade M."/>
            <person name="Akashi H."/>
            <person name="Anderson W.W."/>
            <person name="Aquadro C.F."/>
            <person name="Ardell D.H."/>
            <person name="Arguello R."/>
            <person name="Artieri C.G."/>
            <person name="Barbash D.A."/>
            <person name="Barker D."/>
            <person name="Barsanti P."/>
            <person name="Batterham P."/>
            <person name="Batzoglou S."/>
            <person name="Begun D."/>
            <person name="Bhutkar A."/>
            <person name="Blanco E."/>
            <person name="Bosak S.A."/>
            <person name="Bradley R.K."/>
            <person name="Brand A.D."/>
            <person name="Brent M.R."/>
            <person name="Brooks A.N."/>
            <person name="Brown R.H."/>
            <person name="Butlin R.K."/>
            <person name="Caggese C."/>
            <person name="Calvi B.R."/>
            <person name="Bernardo de Carvalho A."/>
            <person name="Caspi A."/>
            <person name="Castrezana S."/>
            <person name="Celniker S.E."/>
            <person name="Chang J.L."/>
            <person name="Chapple C."/>
            <person name="Chatterji S."/>
            <person name="Chinwalla A."/>
            <person name="Civetta A."/>
            <person name="Clifton S.W."/>
            <person name="Comeron J.M."/>
            <person name="Costello J.C."/>
            <person name="Coyne J.A."/>
            <person name="Daub J."/>
            <person name="David R.G."/>
            <person name="Delcher A.L."/>
            <person name="Delehaunty K."/>
            <person name="Do C.B."/>
            <person name="Ebling H."/>
            <person name="Edwards K."/>
            <person name="Eickbush T."/>
            <person name="Evans J.D."/>
            <person name="Filipski A."/>
            <person name="Findeiss S."/>
            <person name="Freyhult E."/>
            <person name="Fulton L."/>
            <person name="Fulton R."/>
            <person name="Garcia A.C."/>
            <person name="Gardiner A."/>
            <person name="Garfield D.A."/>
            <person name="Garvin B.E."/>
            <person name="Gibson G."/>
            <person name="Gilbert D."/>
            <person name="Gnerre S."/>
            <person name="Godfrey J."/>
            <person name="Good R."/>
            <person name="Gotea V."/>
            <person name="Gravely B."/>
            <person name="Greenberg A.J."/>
            <person name="Griffiths-Jones S."/>
            <person name="Gross S."/>
            <person name="Guigo R."/>
            <person name="Gustafson E.A."/>
            <person name="Haerty W."/>
            <person name="Hahn M.W."/>
            <person name="Halligan D.L."/>
            <person name="Halpern A.L."/>
            <person name="Halter G.M."/>
            <person name="Han M.V."/>
            <person name="Heger A."/>
            <person name="Hillier L."/>
            <person name="Hinrichs A.S."/>
            <person name="Holmes I."/>
            <person name="Hoskins R.A."/>
            <person name="Hubisz M.J."/>
            <person name="Hultmark D."/>
            <person name="Huntley M.A."/>
            <person name="Jaffe D.B."/>
            <person name="Jagadeeshan S."/>
            <person name="Jeck W.R."/>
            <person name="Johnson J."/>
            <person name="Jones C.D."/>
            <person name="Jordan W.C."/>
            <person name="Karpen G.H."/>
            <person name="Kataoka E."/>
            <person name="Keightley P.D."/>
            <person name="Kheradpour P."/>
            <person name="Kirkness E.F."/>
            <person name="Koerich L.B."/>
            <person name="Kristiansen K."/>
            <person name="Kudrna D."/>
            <person name="Kulathinal R.J."/>
            <person name="Kumar S."/>
            <person name="Kwok R."/>
            <person name="Lander E."/>
            <person name="Langley C.H."/>
            <person name="Lapoint R."/>
            <person name="Lazzaro B.P."/>
            <person name="Lee S.J."/>
            <person name="Levesque L."/>
            <person name="Li R."/>
            <person name="Lin C.F."/>
            <person name="Lin M.F."/>
            <person name="Lindblad-Toh K."/>
            <person name="Llopart A."/>
            <person name="Long M."/>
            <person name="Low L."/>
            <person name="Lozovsky E."/>
            <person name="Lu J."/>
            <person name="Luo M."/>
            <person name="Machado C.A."/>
            <person name="Makalowski W."/>
            <person name="Marzo M."/>
            <person name="Matsuda M."/>
            <person name="Matzkin L."/>
            <person name="McAllister B."/>
            <person name="McBride C.S."/>
            <person name="McKernan B."/>
            <person name="McKernan K."/>
            <person name="Mendez-Lago M."/>
            <person name="Minx P."/>
            <person name="Mollenhauer M.U."/>
            <person name="Montooth K."/>
            <person name="Mount S.M."/>
            <person name="Mu X."/>
            <person name="Myers E."/>
            <person name="Negre B."/>
            <person name="Newfeld S."/>
            <person name="Nielsen R."/>
            <person name="Noor M.A."/>
            <person name="O'Grady P."/>
            <person name="Pachter L."/>
            <person name="Papaceit M."/>
            <person name="Parisi M.J."/>
            <person name="Parisi M."/>
            <person name="Parts L."/>
            <person name="Pedersen J.S."/>
            <person name="Pesole G."/>
            <person name="Phillippy A.M."/>
            <person name="Ponting C.P."/>
            <person name="Pop M."/>
            <person name="Porcelli D."/>
            <person name="Powell J.R."/>
            <person name="Prohaska S."/>
            <person name="Pruitt K."/>
            <person name="Puig M."/>
            <person name="Quesneville H."/>
            <person name="Ram K.R."/>
            <person name="Rand D."/>
            <person name="Rasmussen M.D."/>
            <person name="Reed L.K."/>
            <person name="Reenan R."/>
            <person name="Reily A."/>
            <person name="Remington K.A."/>
            <person name="Rieger T.T."/>
            <person name="Ritchie M.G."/>
            <person name="Robin C."/>
            <person name="Rogers Y.H."/>
            <person name="Rohde C."/>
            <person name="Rozas J."/>
            <person name="Rubenfield M.J."/>
            <person name="Ruiz A."/>
            <person name="Russo S."/>
            <person name="Salzberg S.L."/>
            <person name="Sanchez-Gracia A."/>
            <person name="Saranga D.J."/>
            <person name="Sato H."/>
            <person name="Schaeffer S.W."/>
            <person name="Schatz M.C."/>
            <person name="Schlenke T."/>
            <person name="Schwartz R."/>
            <person name="Segarra C."/>
            <person name="Singh R.S."/>
            <person name="Sirot L."/>
            <person name="Sirota M."/>
            <person name="Sisneros N.B."/>
            <person name="Smith C.D."/>
            <person name="Smith T.F."/>
            <person name="Spieth J."/>
            <person name="Stage D.E."/>
            <person name="Stark A."/>
            <person name="Stephan W."/>
            <person name="Strausberg R.L."/>
            <person name="Strempel S."/>
            <person name="Sturgill D."/>
            <person name="Sutton G."/>
            <person name="Sutton G.G."/>
            <person name="Tao W."/>
            <person name="Teichmann S."/>
            <person name="Tobari Y.N."/>
            <person name="Tomimura Y."/>
            <person name="Tsolas J.M."/>
            <person name="Valente V.L."/>
            <person name="Venter E."/>
            <person name="Venter J.C."/>
            <person name="Vicario S."/>
            <person name="Vieira F.G."/>
            <person name="Vilella A.J."/>
            <person name="Villasante A."/>
            <person name="Walenz B."/>
            <person name="Wang J."/>
            <person name="Wasserman M."/>
            <person name="Watts T."/>
            <person name="Wilson D."/>
            <person name="Wilson R.K."/>
            <person name="Wing R.A."/>
            <person name="Wolfner M.F."/>
            <person name="Wong A."/>
            <person name="Wong G.K."/>
            <person name="Wu C.I."/>
            <person name="Wu G."/>
            <person name="Yamamoto D."/>
            <person name="Yang H.P."/>
            <person name="Yang S.P."/>
            <person name="Yorke J.A."/>
            <person name="Yoshida K."/>
            <person name="Zdobnov E."/>
            <person name="Zhang P."/>
            <person name="Zhang Y."/>
            <person name="Zimin A.V."/>
            <person name="Baldwin J."/>
            <person name="Abdouelleil A."/>
            <person name="Abdulkadir J."/>
            <person name="Abebe A."/>
            <person name="Abera B."/>
            <person name="Abreu J."/>
            <person name="Acer S.C."/>
            <person name="Aftuck L."/>
            <person name="Alexander A."/>
            <person name="An P."/>
            <person name="Anderson E."/>
            <person name="Anderson S."/>
            <person name="Arachi H."/>
            <person name="Azer M."/>
            <person name="Bachantsang P."/>
            <person name="Barry A."/>
            <person name="Bayul T."/>
            <person name="Berlin A."/>
            <person name="Bessette D."/>
            <person name="Bloom T."/>
            <person name="Blye J."/>
            <person name="Boguslavskiy L."/>
            <person name="Bonnet C."/>
            <person name="Boukhgalter B."/>
            <person name="Bourzgui I."/>
            <person name="Brown A."/>
            <person name="Cahill P."/>
            <person name="Channer S."/>
            <person name="Cheshatsang Y."/>
            <person name="Chuda L."/>
            <person name="Citroen M."/>
            <person name="Collymore A."/>
            <person name="Cooke P."/>
            <person name="Costello M."/>
            <person name="D'Aco K."/>
            <person name="Daza R."/>
            <person name="De Haan G."/>
            <person name="DeGray S."/>
            <person name="DeMaso C."/>
            <person name="Dhargay N."/>
            <person name="Dooley K."/>
            <person name="Dooley E."/>
            <person name="Doricent M."/>
            <person name="Dorje P."/>
            <person name="Dorjee K."/>
            <person name="Dupes A."/>
            <person name="Elong R."/>
            <person name="Falk J."/>
            <person name="Farina A."/>
            <person name="Faro S."/>
            <person name="Ferguson D."/>
            <person name="Fisher S."/>
            <person name="Foley C.D."/>
            <person name="Franke A."/>
            <person name="Friedrich D."/>
            <person name="Gadbois L."/>
            <person name="Gearin G."/>
            <person name="Gearin C.R."/>
            <person name="Giannoukos G."/>
            <person name="Goode T."/>
            <person name="Graham J."/>
            <person name="Grandbois E."/>
            <person name="Grewal S."/>
            <person name="Gyaltsen K."/>
            <person name="Hafez N."/>
            <person name="Hagos B."/>
            <person name="Hall J."/>
            <person name="Henson C."/>
            <person name="Hollinger A."/>
            <person name="Honan T."/>
            <person name="Huard M.D."/>
            <person name="Hughes L."/>
            <person name="Hurhula B."/>
            <person name="Husby M.E."/>
            <person name="Kamat A."/>
            <person name="Kanga B."/>
            <person name="Kashin S."/>
            <person name="Khazanovich D."/>
            <person name="Kisner P."/>
            <person name="Lance K."/>
            <person name="Lara M."/>
            <person name="Lee W."/>
            <person name="Lennon N."/>
            <person name="Letendre F."/>
            <person name="LeVine R."/>
            <person name="Lipovsky A."/>
            <person name="Liu X."/>
            <person name="Liu J."/>
            <person name="Liu S."/>
            <person name="Lokyitsang T."/>
            <person name="Lokyitsang Y."/>
            <person name="Lubonja R."/>
            <person name="Lui A."/>
            <person name="MacDonald P."/>
            <person name="Magnisalis V."/>
            <person name="Maru K."/>
            <person name="Matthews C."/>
            <person name="McCusker W."/>
            <person name="McDonough S."/>
            <person name="Mehta T."/>
            <person name="Meldrim J."/>
            <person name="Meneus L."/>
            <person name="Mihai O."/>
            <person name="Mihalev A."/>
            <person name="Mihova T."/>
            <person name="Mittelman R."/>
            <person name="Mlenga V."/>
            <person name="Montmayeur A."/>
            <person name="Mulrain L."/>
            <person name="Navidi A."/>
            <person name="Naylor J."/>
            <person name="Negash T."/>
            <person name="Nguyen T."/>
            <person name="Nguyen N."/>
            <person name="Nicol R."/>
            <person name="Norbu C."/>
            <person name="Norbu N."/>
            <person name="Novod N."/>
            <person name="O'Neill B."/>
            <person name="Osman S."/>
            <person name="Markiewicz E."/>
            <person name="Oyono O.L."/>
            <person name="Patti C."/>
            <person name="Phunkhang P."/>
            <person name="Pierre F."/>
            <person name="Priest M."/>
            <person name="Raghuraman S."/>
            <person name="Rege F."/>
            <person name="Reyes R."/>
            <person name="Rise C."/>
            <person name="Rogov P."/>
            <person name="Ross K."/>
            <person name="Ryan E."/>
            <person name="Settipalli S."/>
            <person name="Shea T."/>
            <person name="Sherpa N."/>
            <person name="Shi L."/>
            <person name="Shih D."/>
            <person name="Sparrow T."/>
            <person name="Spaulding J."/>
            <person name="Stalker J."/>
            <person name="Stange-Thomann N."/>
            <person name="Stavropoulos S."/>
            <person name="Stone C."/>
            <person name="Strader C."/>
            <person name="Tesfaye S."/>
            <person name="Thomson T."/>
            <person name="Thoulutsang Y."/>
            <person name="Thoulutsang D."/>
            <person name="Topham K."/>
            <person name="Topping I."/>
            <person name="Tsamla T."/>
            <person name="Vassiliev H."/>
            <person name="Vo A."/>
            <person name="Wangchuk T."/>
            <person name="Wangdi T."/>
            <person name="Weiand M."/>
            <person name="Wilkinson J."/>
            <person name="Wilson A."/>
            <person name="Yadav S."/>
            <person name="Young G."/>
            <person name="Yu Q."/>
            <person name="Zembek L."/>
            <person name="Zhong D."/>
            <person name="Zimmer A."/>
            <person name="Zwirko Z."/>
            <person name="Jaffe D.B."/>
            <person name="Alvarez P."/>
            <person name="Brockman W."/>
            <person name="Butler J."/>
            <person name="Chin C."/>
            <person name="Gnerre S."/>
            <person name="Grabherr M."/>
            <person name="Kleber M."/>
            <person name="Mauceli E."/>
            <person name="MacCallum I."/>
        </authorList>
    </citation>
    <scope>NUCLEOTIDE SEQUENCE [LARGE SCALE GENOMIC DNA]</scope>
    <source>
        <strain evidence="3">MSH-3 / Tucson 14011-0111.49</strain>
    </source>
</reference>
<dbReference type="AlphaFoldDB" id="B4IRG4"/>
<evidence type="ECO:0000313" key="3">
    <source>
        <dbReference type="Proteomes" id="UP000008744"/>
    </source>
</evidence>
<dbReference type="EMBL" id="CH693254">
    <property type="protein sequence ID" value="EDW36552.1"/>
    <property type="molecule type" value="Genomic_DNA"/>
</dbReference>
<organism evidence="3">
    <name type="scientific">Drosophila persimilis</name>
    <name type="common">Fruit fly</name>
    <dbReference type="NCBI Taxonomy" id="7234"/>
    <lineage>
        <taxon>Eukaryota</taxon>
        <taxon>Metazoa</taxon>
        <taxon>Ecdysozoa</taxon>
        <taxon>Arthropoda</taxon>
        <taxon>Hexapoda</taxon>
        <taxon>Insecta</taxon>
        <taxon>Pterygota</taxon>
        <taxon>Neoptera</taxon>
        <taxon>Endopterygota</taxon>
        <taxon>Diptera</taxon>
        <taxon>Brachycera</taxon>
        <taxon>Muscomorpha</taxon>
        <taxon>Ephydroidea</taxon>
        <taxon>Drosophilidae</taxon>
        <taxon>Drosophila</taxon>
        <taxon>Sophophora</taxon>
    </lineage>
</organism>
<sequence length="52" mass="5561">MGTLMTSGKPTPANIFSQLVKNVTKGHRLGDHADDKHQTTATGTQKISPSKK</sequence>
<accession>B4IRG4</accession>